<dbReference type="OrthoDB" id="4682787at2759"/>
<keyword evidence="3 6" id="KW-1133">Transmembrane helix</keyword>
<dbReference type="AlphaFoldDB" id="A0A6A5UU58"/>
<evidence type="ECO:0000313" key="8">
    <source>
        <dbReference type="EMBL" id="KAF1967920.1"/>
    </source>
</evidence>
<protein>
    <recommendedName>
        <fullName evidence="7">Rhodopsin domain-containing protein</fullName>
    </recommendedName>
</protein>
<gene>
    <name evidence="8" type="ORF">BU23DRAFT_279102</name>
</gene>
<comment type="subcellular location">
    <subcellularLocation>
        <location evidence="1">Membrane</location>
        <topology evidence="1">Multi-pass membrane protein</topology>
    </subcellularLocation>
</comment>
<feature type="transmembrane region" description="Helical" evidence="6">
    <location>
        <begin position="44"/>
        <end position="64"/>
    </location>
</feature>
<dbReference type="EMBL" id="ML976726">
    <property type="protein sequence ID" value="KAF1967920.1"/>
    <property type="molecule type" value="Genomic_DNA"/>
</dbReference>
<name>A0A6A5UU58_9PLEO</name>
<reference evidence="8" key="1">
    <citation type="journal article" date="2020" name="Stud. Mycol.">
        <title>101 Dothideomycetes genomes: a test case for predicting lifestyles and emergence of pathogens.</title>
        <authorList>
            <person name="Haridas S."/>
            <person name="Albert R."/>
            <person name="Binder M."/>
            <person name="Bloem J."/>
            <person name="Labutti K."/>
            <person name="Salamov A."/>
            <person name="Andreopoulos B."/>
            <person name="Baker S."/>
            <person name="Barry K."/>
            <person name="Bills G."/>
            <person name="Bluhm B."/>
            <person name="Cannon C."/>
            <person name="Castanera R."/>
            <person name="Culley D."/>
            <person name="Daum C."/>
            <person name="Ezra D."/>
            <person name="Gonzalez J."/>
            <person name="Henrissat B."/>
            <person name="Kuo A."/>
            <person name="Liang C."/>
            <person name="Lipzen A."/>
            <person name="Lutzoni F."/>
            <person name="Magnuson J."/>
            <person name="Mondo S."/>
            <person name="Nolan M."/>
            <person name="Ohm R."/>
            <person name="Pangilinan J."/>
            <person name="Park H.-J."/>
            <person name="Ramirez L."/>
            <person name="Alfaro M."/>
            <person name="Sun H."/>
            <person name="Tritt A."/>
            <person name="Yoshinaga Y."/>
            <person name="Zwiers L.-H."/>
            <person name="Turgeon B."/>
            <person name="Goodwin S."/>
            <person name="Spatafora J."/>
            <person name="Crous P."/>
            <person name="Grigoriev I."/>
        </authorList>
    </citation>
    <scope>NUCLEOTIDE SEQUENCE</scope>
    <source>
        <strain evidence="8">CBS 107.79</strain>
    </source>
</reference>
<comment type="similarity">
    <text evidence="5">Belongs to the SAT4 family.</text>
</comment>
<keyword evidence="9" id="KW-1185">Reference proteome</keyword>
<dbReference type="Proteomes" id="UP000800036">
    <property type="component" value="Unassembled WGS sequence"/>
</dbReference>
<dbReference type="Pfam" id="PF20684">
    <property type="entry name" value="Fung_rhodopsin"/>
    <property type="match status" value="1"/>
</dbReference>
<evidence type="ECO:0000256" key="4">
    <source>
        <dbReference type="ARBA" id="ARBA00023136"/>
    </source>
</evidence>
<evidence type="ECO:0000256" key="2">
    <source>
        <dbReference type="ARBA" id="ARBA00022692"/>
    </source>
</evidence>
<evidence type="ECO:0000259" key="7">
    <source>
        <dbReference type="Pfam" id="PF20684"/>
    </source>
</evidence>
<feature type="transmembrane region" description="Helical" evidence="6">
    <location>
        <begin position="76"/>
        <end position="99"/>
    </location>
</feature>
<evidence type="ECO:0000256" key="6">
    <source>
        <dbReference type="SAM" id="Phobius"/>
    </source>
</evidence>
<dbReference type="InterPro" id="IPR052337">
    <property type="entry name" value="SAT4-like"/>
</dbReference>
<organism evidence="8 9">
    <name type="scientific">Bimuria novae-zelandiae CBS 107.79</name>
    <dbReference type="NCBI Taxonomy" id="1447943"/>
    <lineage>
        <taxon>Eukaryota</taxon>
        <taxon>Fungi</taxon>
        <taxon>Dikarya</taxon>
        <taxon>Ascomycota</taxon>
        <taxon>Pezizomycotina</taxon>
        <taxon>Dothideomycetes</taxon>
        <taxon>Pleosporomycetidae</taxon>
        <taxon>Pleosporales</taxon>
        <taxon>Massarineae</taxon>
        <taxon>Didymosphaeriaceae</taxon>
        <taxon>Bimuria</taxon>
    </lineage>
</organism>
<sequence>MDTAAILISTAVLNTVSDGLMLVLPQRVIWDLSMPIKRKLGLSAAFLVTLLAFASSLVRLYFATRLKTSYDLSYNIGWLGIWTLPDIAIGFFIACLPFMPKFTKYVARRPIVSRVVVKIAIGFRQSLGKSHHYKKTGGYPVAPQVPQVPRPQAPQRIISDAEFEELVARTGHSSIETRPELENQRLIMCAQGDHRQDCTSASSMDPAQ</sequence>
<evidence type="ECO:0000256" key="1">
    <source>
        <dbReference type="ARBA" id="ARBA00004141"/>
    </source>
</evidence>
<keyword evidence="2 6" id="KW-0812">Transmembrane</keyword>
<dbReference type="PANTHER" id="PTHR33048:SF47">
    <property type="entry name" value="INTEGRAL MEMBRANE PROTEIN-RELATED"/>
    <property type="match status" value="1"/>
</dbReference>
<proteinExistence type="inferred from homology"/>
<evidence type="ECO:0000313" key="9">
    <source>
        <dbReference type="Proteomes" id="UP000800036"/>
    </source>
</evidence>
<evidence type="ECO:0000256" key="5">
    <source>
        <dbReference type="ARBA" id="ARBA00038359"/>
    </source>
</evidence>
<keyword evidence="4 6" id="KW-0472">Membrane</keyword>
<dbReference type="InterPro" id="IPR049326">
    <property type="entry name" value="Rhodopsin_dom_fungi"/>
</dbReference>
<feature type="domain" description="Rhodopsin" evidence="7">
    <location>
        <begin position="2"/>
        <end position="101"/>
    </location>
</feature>
<accession>A0A6A5UU58</accession>
<evidence type="ECO:0000256" key="3">
    <source>
        <dbReference type="ARBA" id="ARBA00022989"/>
    </source>
</evidence>
<dbReference type="PANTHER" id="PTHR33048">
    <property type="entry name" value="PTH11-LIKE INTEGRAL MEMBRANE PROTEIN (AFU_ORTHOLOGUE AFUA_5G11245)"/>
    <property type="match status" value="1"/>
</dbReference>
<dbReference type="GO" id="GO:0016020">
    <property type="term" value="C:membrane"/>
    <property type="evidence" value="ECO:0007669"/>
    <property type="project" value="UniProtKB-SubCell"/>
</dbReference>